<evidence type="ECO:0000256" key="8">
    <source>
        <dbReference type="RuleBase" id="RU364040"/>
    </source>
</evidence>
<dbReference type="Pfam" id="PF01433">
    <property type="entry name" value="Peptidase_M1"/>
    <property type="match status" value="1"/>
</dbReference>
<dbReference type="SUPFAM" id="SSF55486">
    <property type="entry name" value="Metalloproteases ('zincins'), catalytic domain"/>
    <property type="match status" value="1"/>
</dbReference>
<dbReference type="InterPro" id="IPR045357">
    <property type="entry name" value="Aminopeptidase_N-like_N"/>
</dbReference>
<dbReference type="InterPro" id="IPR027268">
    <property type="entry name" value="Peptidase_M4/M1_CTD_sf"/>
</dbReference>
<proteinExistence type="inferred from homology"/>
<dbReference type="Gene3D" id="1.25.50.20">
    <property type="match status" value="1"/>
</dbReference>
<name>A0ABP9YMA6_9FUNG</name>
<dbReference type="InterPro" id="IPR024571">
    <property type="entry name" value="ERAP1-like_C_dom"/>
</dbReference>
<dbReference type="InterPro" id="IPR014782">
    <property type="entry name" value="Peptidase_M1_dom"/>
</dbReference>
<evidence type="ECO:0000259" key="10">
    <source>
        <dbReference type="Pfam" id="PF11838"/>
    </source>
</evidence>
<evidence type="ECO:0000256" key="4">
    <source>
        <dbReference type="ARBA" id="ARBA00022723"/>
    </source>
</evidence>
<evidence type="ECO:0000313" key="12">
    <source>
        <dbReference type="EMBL" id="GAA5807996.1"/>
    </source>
</evidence>
<reference evidence="12 13" key="1">
    <citation type="submission" date="2024-04" db="EMBL/GenBank/DDBJ databases">
        <title>genome sequences of Mucor flavus KT1a and Helicostylum pulchrum KT1b strains isolated from the surface of a dry-aged beef.</title>
        <authorList>
            <person name="Toyotome T."/>
            <person name="Hosono M."/>
            <person name="Torimaru M."/>
            <person name="Fukuda K."/>
            <person name="Mikami N."/>
        </authorList>
    </citation>
    <scope>NUCLEOTIDE SEQUENCE [LARGE SCALE GENOMIC DNA]</scope>
    <source>
        <strain evidence="12 13">KT1a</strain>
    </source>
</reference>
<evidence type="ECO:0000256" key="3">
    <source>
        <dbReference type="ARBA" id="ARBA00022670"/>
    </source>
</evidence>
<dbReference type="InterPro" id="IPR034016">
    <property type="entry name" value="M1_APN-typ"/>
</dbReference>
<feature type="domain" description="ERAP1-like C-terminal" evidence="10">
    <location>
        <begin position="598"/>
        <end position="925"/>
    </location>
</feature>
<evidence type="ECO:0000256" key="6">
    <source>
        <dbReference type="ARBA" id="ARBA00022833"/>
    </source>
</evidence>
<dbReference type="PANTHER" id="PTHR11533:SF174">
    <property type="entry name" value="PUROMYCIN-SENSITIVE AMINOPEPTIDASE-RELATED"/>
    <property type="match status" value="1"/>
</dbReference>
<dbReference type="Proteomes" id="UP001473302">
    <property type="component" value="Unassembled WGS sequence"/>
</dbReference>
<dbReference type="InterPro" id="IPR001930">
    <property type="entry name" value="Peptidase_M1"/>
</dbReference>
<evidence type="ECO:0000313" key="13">
    <source>
        <dbReference type="Proteomes" id="UP001473302"/>
    </source>
</evidence>
<keyword evidence="3 8" id="KW-0645">Protease</keyword>
<comment type="cofactor">
    <cofactor evidence="8">
        <name>Zn(2+)</name>
        <dbReference type="ChEBI" id="CHEBI:29105"/>
    </cofactor>
    <text evidence="8">Binds 1 zinc ion per subunit.</text>
</comment>
<dbReference type="PANTHER" id="PTHR11533">
    <property type="entry name" value="PROTEASE M1 ZINC METALLOPROTEASE"/>
    <property type="match status" value="1"/>
</dbReference>
<keyword evidence="6 8" id="KW-0862">Zinc</keyword>
<evidence type="ECO:0000256" key="2">
    <source>
        <dbReference type="ARBA" id="ARBA00022438"/>
    </source>
</evidence>
<dbReference type="Gene3D" id="1.10.390.10">
    <property type="entry name" value="Neutral Protease Domain 2"/>
    <property type="match status" value="1"/>
</dbReference>
<evidence type="ECO:0000256" key="1">
    <source>
        <dbReference type="ARBA" id="ARBA00010136"/>
    </source>
</evidence>
<dbReference type="CDD" id="cd09601">
    <property type="entry name" value="M1_APN-Q_like"/>
    <property type="match status" value="1"/>
</dbReference>
<dbReference type="SUPFAM" id="SSF63737">
    <property type="entry name" value="Leukotriene A4 hydrolase N-terminal domain"/>
    <property type="match status" value="1"/>
</dbReference>
<comment type="caution">
    <text evidence="12">The sequence shown here is derived from an EMBL/GenBank/DDBJ whole genome shotgun (WGS) entry which is preliminary data.</text>
</comment>
<dbReference type="EC" id="3.4.11.-" evidence="8"/>
<sequence length="943" mass="106547">MSSESIISKHYTARESMTTEDPDQIIPVGKNGIEAKDETRPIWTRYALWLLVPIMLALYFSQESTVLADIKHERQVLPSLVKPVHYDLNLTPDLNTFVYDGSVKVSLQVLNDTSVIVLNANELTIDKAIVFVNNISVSATDIQFDNKTDQVSLTFGETLVKGSDVQLLIEFQGVLNDHMSGFYKSSFKNSNGSTSYLATTQFEATDARRAFPCWDEPSLKATFDVTLNVPSDLTALSNMDVISDTPVAKSPGLKTVKYATTPLMSTYLLAFIVGPFEYIEGFTTGEYNGRPIKTRVYTLPGLSNQGRHALNVAMETLEYFAKVFDLPYPLPKLDMVAIPDFDAGAMENWGLVTFRTTALLYDENNSAFVYKRSTAYTVAHELAHQWFGNLVTMEWWDHLWLNEGFATWVGWFAIDHIFPDWQVWTMFATQNMQDALNLDGLRSSHPVEVAVNNPSEIHQIFDSISYLKGASVIRMVNSWLTTQTFLKGIHSYLNHHRLSNAATNDLWSALSATAGKNVSEFMNTWTQKTGYPVVNVEFNGKNQILVTQARYLLTGDLGKGEDDTTWWVPLRVKVPGQVLDYTLKEKSSTFVVPDNAPFKLNQGQTSLYRVNYSKELMTRLINELKKPDNGILSEPTDRAGILSDLGILSRSGEQNTVTFLSAATEFKDEKNYFVLAELTNQLSHVVSLWEGFGTIEPRINKIRRDIYAPLAKELGWEYKQDEPELDKLLRVLAISEAGLSGDENVIAETKNRFENFVDGDHSVVSPDLRYTVFRISLKQASSEEEENKVWESIFAIYSDESFPIDQNIIALQSLGTGIKYPSVITKTLNLILDDKQVRTQDAWMFFRALGNNNNSRELLIKFFESNYEKIYQRFSKSMGSLGNAINSMISDVNDFKTIQGLESFFSSQDVKEYSRSLNSGLEKAKVNAAQIQREQEDMIKWAK</sequence>
<feature type="domain" description="Aminopeptidase N-like N-terminal" evidence="11">
    <location>
        <begin position="82"/>
        <end position="268"/>
    </location>
</feature>
<evidence type="ECO:0000256" key="5">
    <source>
        <dbReference type="ARBA" id="ARBA00022801"/>
    </source>
</evidence>
<comment type="similarity">
    <text evidence="1 8">Belongs to the peptidase M1 family.</text>
</comment>
<keyword evidence="2 8" id="KW-0031">Aminopeptidase</keyword>
<dbReference type="InterPro" id="IPR050344">
    <property type="entry name" value="Peptidase_M1_aminopeptidases"/>
</dbReference>
<dbReference type="Pfam" id="PF11838">
    <property type="entry name" value="ERAP1_C"/>
    <property type="match status" value="1"/>
</dbReference>
<evidence type="ECO:0000259" key="11">
    <source>
        <dbReference type="Pfam" id="PF17900"/>
    </source>
</evidence>
<organism evidence="12 13">
    <name type="scientific">Mucor flavus</name>
    <dbReference type="NCBI Taxonomy" id="439312"/>
    <lineage>
        <taxon>Eukaryota</taxon>
        <taxon>Fungi</taxon>
        <taxon>Fungi incertae sedis</taxon>
        <taxon>Mucoromycota</taxon>
        <taxon>Mucoromycotina</taxon>
        <taxon>Mucoromycetes</taxon>
        <taxon>Mucorales</taxon>
        <taxon>Mucorineae</taxon>
        <taxon>Mucoraceae</taxon>
        <taxon>Mucor</taxon>
    </lineage>
</organism>
<protein>
    <recommendedName>
        <fullName evidence="8">Aminopeptidase</fullName>
        <ecNumber evidence="8">3.4.11.-</ecNumber>
    </recommendedName>
</protein>
<keyword evidence="7 8" id="KW-0482">Metalloprotease</keyword>
<keyword evidence="13" id="KW-1185">Reference proteome</keyword>
<feature type="domain" description="Peptidase M1 membrane alanine aminopeptidase" evidence="9">
    <location>
        <begin position="309"/>
        <end position="525"/>
    </location>
</feature>
<accession>A0ABP9YMA6</accession>
<dbReference type="PRINTS" id="PR00756">
    <property type="entry name" value="ALADIPTASE"/>
</dbReference>
<evidence type="ECO:0000256" key="7">
    <source>
        <dbReference type="ARBA" id="ARBA00023049"/>
    </source>
</evidence>
<keyword evidence="5 8" id="KW-0378">Hydrolase</keyword>
<dbReference type="Pfam" id="PF17900">
    <property type="entry name" value="Peptidase_M1_N"/>
    <property type="match status" value="1"/>
</dbReference>
<dbReference type="InterPro" id="IPR042097">
    <property type="entry name" value="Aminopeptidase_N-like_N_sf"/>
</dbReference>
<dbReference type="Gene3D" id="2.60.40.1910">
    <property type="match status" value="1"/>
</dbReference>
<keyword evidence="4 8" id="KW-0479">Metal-binding</keyword>
<evidence type="ECO:0000259" key="9">
    <source>
        <dbReference type="Pfam" id="PF01433"/>
    </source>
</evidence>
<gene>
    <name evidence="12" type="ORF">MFLAVUS_001378</name>
</gene>
<dbReference type="EMBL" id="BAABUK010000003">
    <property type="protein sequence ID" value="GAA5807996.1"/>
    <property type="molecule type" value="Genomic_DNA"/>
</dbReference>
<dbReference type="Gene3D" id="2.60.40.1730">
    <property type="entry name" value="tricorn interacting facor f3 domain"/>
    <property type="match status" value="1"/>
</dbReference>